<dbReference type="AlphaFoldDB" id="A0A5B8ECR7"/>
<gene>
    <name evidence="1" type="ORF">DM298_04440</name>
</gene>
<name>A0A5B8ECR7_LACAM</name>
<accession>A0A5B8ECR7</accession>
<dbReference type="Proteomes" id="UP000312326">
    <property type="component" value="Chromosome"/>
</dbReference>
<proteinExistence type="predicted"/>
<evidence type="ECO:0000313" key="2">
    <source>
        <dbReference type="Proteomes" id="UP000312326"/>
    </source>
</evidence>
<protein>
    <submittedName>
        <fullName evidence="1">Uncharacterized protein</fullName>
    </submittedName>
</protein>
<sequence length="215" mass="24365">MTLKKNGNIDFNKITKELKYLKTHEVQIGFWGDRDGHLLTIVRANEYGAKIVPHNKSGKLWIPSREAIKRYGKSVKPSDVKDLFVAGSKKVNGKKVLGKSAGITENGKYVVLFYLLDHVRIPARPFLRKAFYDNQHKYRRLVKVGIDEIVYDDKTGHDLLVKLGKAGVSDVRESIRRWTKPGNAPLTIDNKRGQNNPLVDTGKLSQAVTYKIVRV</sequence>
<organism evidence="1 2">
    <name type="scientific">Lactobacillus amylovorus</name>
    <dbReference type="NCBI Taxonomy" id="1604"/>
    <lineage>
        <taxon>Bacteria</taxon>
        <taxon>Bacillati</taxon>
        <taxon>Bacillota</taxon>
        <taxon>Bacilli</taxon>
        <taxon>Lactobacillales</taxon>
        <taxon>Lactobacillaceae</taxon>
        <taxon>Lactobacillus</taxon>
    </lineage>
</organism>
<evidence type="ECO:0000313" key="1">
    <source>
        <dbReference type="EMBL" id="QDD70209.1"/>
    </source>
</evidence>
<reference evidence="1 2" key="1">
    <citation type="submission" date="2018-06" db="EMBL/GenBank/DDBJ databases">
        <title>Complete genome sequnece of Lactobacillus amylovorus PMRA3.</title>
        <authorList>
            <person name="Nam Y.-D."/>
            <person name="Chung W.-H."/>
            <person name="Park Y.S."/>
            <person name="Kang J."/>
        </authorList>
    </citation>
    <scope>NUCLEOTIDE SEQUENCE [LARGE SCALE GENOMIC DNA]</scope>
    <source>
        <strain evidence="1 2">PMRA3</strain>
    </source>
</reference>
<dbReference type="RefSeq" id="WP_139962238.1">
    <property type="nucleotide sequence ID" value="NZ_CP029754.1"/>
</dbReference>
<dbReference type="EMBL" id="CP029754">
    <property type="protein sequence ID" value="QDD70209.1"/>
    <property type="molecule type" value="Genomic_DNA"/>
</dbReference>